<dbReference type="RefSeq" id="WP_115542792.1">
    <property type="nucleotide sequence ID" value="NZ_NXLQ01000006.1"/>
</dbReference>
<protein>
    <submittedName>
        <fullName evidence="2">Agmatine deiminase family protein</fullName>
    </submittedName>
</protein>
<reference evidence="2 3" key="1">
    <citation type="submission" date="2018-04" db="EMBL/GenBank/DDBJ databases">
        <title>Novel Campyloabacter and Helicobacter Species and Strains.</title>
        <authorList>
            <person name="Mannion A.J."/>
            <person name="Shen Z."/>
            <person name="Fox J.G."/>
        </authorList>
    </citation>
    <scope>NUCLEOTIDE SEQUENCE [LARGE SCALE GENOMIC DNA]</scope>
    <source>
        <strain evidence="2 3">MIT 17-337</strain>
    </source>
</reference>
<dbReference type="GO" id="GO:0047632">
    <property type="term" value="F:agmatine deiminase activity"/>
    <property type="evidence" value="ECO:0007669"/>
    <property type="project" value="TreeGrafter"/>
</dbReference>
<dbReference type="Pfam" id="PF04371">
    <property type="entry name" value="PAD_porph"/>
    <property type="match status" value="1"/>
</dbReference>
<evidence type="ECO:0000313" key="2">
    <source>
        <dbReference type="EMBL" id="RDU66232.1"/>
    </source>
</evidence>
<keyword evidence="3" id="KW-1185">Reference proteome</keyword>
<dbReference type="InterPro" id="IPR007466">
    <property type="entry name" value="Peptidyl-Arg-deiminase_porph"/>
</dbReference>
<comment type="caution">
    <text evidence="2">The sequence shown here is derived from an EMBL/GenBank/DDBJ whole genome shotgun (WGS) entry which is preliminary data.</text>
</comment>
<proteinExistence type="predicted"/>
<name>A0A3D8IM26_9HELI</name>
<dbReference type="SUPFAM" id="SSF55909">
    <property type="entry name" value="Pentein"/>
    <property type="match status" value="1"/>
</dbReference>
<dbReference type="EMBL" id="NXLQ01000006">
    <property type="protein sequence ID" value="RDU66232.1"/>
    <property type="molecule type" value="Genomic_DNA"/>
</dbReference>
<evidence type="ECO:0000256" key="1">
    <source>
        <dbReference type="ARBA" id="ARBA00022801"/>
    </source>
</evidence>
<organism evidence="2 3">
    <name type="scientific">Helicobacter didelphidarum</name>
    <dbReference type="NCBI Taxonomy" id="2040648"/>
    <lineage>
        <taxon>Bacteria</taxon>
        <taxon>Pseudomonadati</taxon>
        <taxon>Campylobacterota</taxon>
        <taxon>Epsilonproteobacteria</taxon>
        <taxon>Campylobacterales</taxon>
        <taxon>Helicobacteraceae</taxon>
        <taxon>Helicobacter</taxon>
    </lineage>
</organism>
<dbReference type="PANTHER" id="PTHR31377">
    <property type="entry name" value="AGMATINE DEIMINASE-RELATED"/>
    <property type="match status" value="1"/>
</dbReference>
<dbReference type="Proteomes" id="UP000256379">
    <property type="component" value="Unassembled WGS sequence"/>
</dbReference>
<dbReference type="AlphaFoldDB" id="A0A3D8IM26"/>
<dbReference type="OrthoDB" id="9808013at2"/>
<dbReference type="GO" id="GO:0009446">
    <property type="term" value="P:putrescine biosynthetic process"/>
    <property type="evidence" value="ECO:0007669"/>
    <property type="project" value="InterPro"/>
</dbReference>
<dbReference type="GO" id="GO:0004668">
    <property type="term" value="F:protein-arginine deiminase activity"/>
    <property type="evidence" value="ECO:0007669"/>
    <property type="project" value="InterPro"/>
</dbReference>
<gene>
    <name evidence="2" type="ORF">CQA53_04265</name>
</gene>
<sequence>MFAEWEKQKGIVLIYPHVFCDFEANLEEVQDCYDNIIAEILKVESVYLIMHPKDNEAKERVQELLRNIGEEAKNCRIFEFESNDVWARDSIALSVKEQTTSQKVTNLANAMFGANSVKSESLGFLDKVIRQDSENETIHHQFANFIFNAWGLKYSANFDNQLNVKLHQVGFFDMLKTYGMVLEGGSIDYNGNGILLTTRKCLLEPNRNPNLTKEQIEESLKSYLHVSKILWLEHGELLGDDTDSHIDTLARFINHDTIVYIQCDDLQNPNFTELNAMKHELENLAKVNNFKLIALPFCEYPNDILIESDTDLHRQIKQNKPYLPASYANFLFLNDNTLLLPIYNKPTDFSAIEIMKKALPEYNIIPINCEALIQQYGSLHCITMQIH</sequence>
<dbReference type="Gene3D" id="3.75.10.10">
    <property type="entry name" value="L-arginine/glycine Amidinotransferase, Chain A"/>
    <property type="match status" value="1"/>
</dbReference>
<dbReference type="PANTHER" id="PTHR31377:SF0">
    <property type="entry name" value="AGMATINE DEIMINASE-RELATED"/>
    <property type="match status" value="1"/>
</dbReference>
<evidence type="ECO:0000313" key="3">
    <source>
        <dbReference type="Proteomes" id="UP000256379"/>
    </source>
</evidence>
<keyword evidence="1" id="KW-0378">Hydrolase</keyword>
<accession>A0A3D8IM26</accession>